<proteinExistence type="predicted"/>
<accession>C6PSC8</accession>
<evidence type="ECO:0000313" key="1">
    <source>
        <dbReference type="EMBL" id="EET87806.1"/>
    </source>
</evidence>
<dbReference type="KEGG" id="cck:Ccar_17855"/>
<dbReference type="STRING" id="536227.Ccar_17855"/>
<dbReference type="PATRIC" id="fig|536227.13.peg.3749"/>
<comment type="caution">
    <text evidence="1">The sequence shown here is derived from an EMBL/GenBank/DDBJ whole genome shotgun (WGS) entry which is preliminary data.</text>
</comment>
<evidence type="ECO:0000313" key="2">
    <source>
        <dbReference type="Proteomes" id="UP000004198"/>
    </source>
</evidence>
<organism evidence="1 2">
    <name type="scientific">Clostridium carboxidivorans P7</name>
    <dbReference type="NCBI Taxonomy" id="536227"/>
    <lineage>
        <taxon>Bacteria</taxon>
        <taxon>Bacillati</taxon>
        <taxon>Bacillota</taxon>
        <taxon>Clostridia</taxon>
        <taxon>Eubacteriales</taxon>
        <taxon>Clostridiaceae</taxon>
        <taxon>Clostridium</taxon>
    </lineage>
</organism>
<name>C6PSC8_9CLOT</name>
<sequence length="158" mass="18407">MHLFGEDKIKEGNRRIERVVILPGDALTMGLYKRTLDSLGVGEQMVLPFTEQGIELLMELGNRNIKEEAIKYLYGNDYGKTDWKYADYTIENGKQAIVLINNDGEKIVKIRQDQQVNQYNYSRKSSIAIICLENQKRTFEKEFPEIEIAIIPDEFIWK</sequence>
<dbReference type="AlphaFoldDB" id="C6PSC8"/>
<reference evidence="1 2" key="1">
    <citation type="submission" date="2009-06" db="EMBL/GenBank/DDBJ databases">
        <title>The draft genome of Clostridium carboxidivorans P7.</title>
        <authorList>
            <consortium name="US DOE Joint Genome Institute (JGI-PGF)"/>
            <person name="Lucas S."/>
            <person name="Copeland A."/>
            <person name="Lapidus A."/>
            <person name="Glavina del Rio T."/>
            <person name="Tice H."/>
            <person name="Bruce D."/>
            <person name="Goodwin L."/>
            <person name="Pitluck S."/>
            <person name="Larimer F."/>
            <person name="Land M.L."/>
            <person name="Hauser L."/>
            <person name="Hemme C.L."/>
        </authorList>
    </citation>
    <scope>NUCLEOTIDE SEQUENCE [LARGE SCALE GENOMIC DNA]</scope>
    <source>
        <strain evidence="1 2">P7</strain>
    </source>
</reference>
<protein>
    <submittedName>
        <fullName evidence="1">Uncharacterized protein</fullName>
    </submittedName>
</protein>
<keyword evidence="2" id="KW-1185">Reference proteome</keyword>
<dbReference type="eggNOG" id="ENOG5032Z6J">
    <property type="taxonomic scope" value="Bacteria"/>
</dbReference>
<dbReference type="RefSeq" id="WP_007060580.1">
    <property type="nucleotide sequence ID" value="NZ_ACVI01000022.1"/>
</dbReference>
<dbReference type="EMBL" id="ACVI01000022">
    <property type="protein sequence ID" value="EET87806.1"/>
    <property type="molecule type" value="Genomic_DNA"/>
</dbReference>
<gene>
    <name evidence="1" type="ORF">CcarbDRAFT_1695</name>
</gene>
<dbReference type="Proteomes" id="UP000004198">
    <property type="component" value="Unassembled WGS sequence"/>
</dbReference>